<dbReference type="GO" id="GO:0031593">
    <property type="term" value="F:polyubiquitin modification-dependent protein binding"/>
    <property type="evidence" value="ECO:0007669"/>
    <property type="project" value="TreeGrafter"/>
</dbReference>
<dbReference type="GO" id="GO:0070536">
    <property type="term" value="P:protein K63-linked deubiquitination"/>
    <property type="evidence" value="ECO:0007669"/>
    <property type="project" value="TreeGrafter"/>
</dbReference>
<reference evidence="4" key="1">
    <citation type="journal article" date="2020" name="Fungal Divers.">
        <title>Resolving the Mortierellaceae phylogeny through synthesis of multi-gene phylogenetics and phylogenomics.</title>
        <authorList>
            <person name="Vandepol N."/>
            <person name="Liber J."/>
            <person name="Desiro A."/>
            <person name="Na H."/>
            <person name="Kennedy M."/>
            <person name="Barry K."/>
            <person name="Grigoriev I.V."/>
            <person name="Miller A.N."/>
            <person name="O'Donnell K."/>
            <person name="Stajich J.E."/>
            <person name="Bonito G."/>
        </authorList>
    </citation>
    <scope>NUCLEOTIDE SEQUENCE</scope>
    <source>
        <strain evidence="4">NVP1</strain>
    </source>
</reference>
<feature type="compositionally biased region" description="Polar residues" evidence="2">
    <location>
        <begin position="315"/>
        <end position="328"/>
    </location>
</feature>
<dbReference type="GO" id="GO:0005634">
    <property type="term" value="C:nucleus"/>
    <property type="evidence" value="ECO:0007669"/>
    <property type="project" value="TreeGrafter"/>
</dbReference>
<keyword evidence="1" id="KW-0175">Coiled coil</keyword>
<dbReference type="GO" id="GO:0008017">
    <property type="term" value="F:microtubule binding"/>
    <property type="evidence" value="ECO:0007669"/>
    <property type="project" value="TreeGrafter"/>
</dbReference>
<feature type="coiled-coil region" evidence="1">
    <location>
        <begin position="265"/>
        <end position="292"/>
    </location>
</feature>
<keyword evidence="3" id="KW-0732">Signal</keyword>
<gene>
    <name evidence="4" type="ORF">BG006_001070</name>
</gene>
<evidence type="ECO:0000256" key="1">
    <source>
        <dbReference type="SAM" id="Coils"/>
    </source>
</evidence>
<dbReference type="Proteomes" id="UP000696485">
    <property type="component" value="Unassembled WGS sequence"/>
</dbReference>
<organism evidence="4 5">
    <name type="scientific">Podila minutissima</name>
    <dbReference type="NCBI Taxonomy" id="64525"/>
    <lineage>
        <taxon>Eukaryota</taxon>
        <taxon>Fungi</taxon>
        <taxon>Fungi incertae sedis</taxon>
        <taxon>Mucoromycota</taxon>
        <taxon>Mortierellomycotina</taxon>
        <taxon>Mortierellomycetes</taxon>
        <taxon>Mortierellales</taxon>
        <taxon>Mortierellaceae</taxon>
        <taxon>Podila</taxon>
    </lineage>
</organism>
<feature type="signal peptide" evidence="3">
    <location>
        <begin position="1"/>
        <end position="25"/>
    </location>
</feature>
<dbReference type="PANTHER" id="PTHR31728">
    <property type="entry name" value="ABRAXAS FAMILY MEMBER"/>
    <property type="match status" value="1"/>
</dbReference>
<dbReference type="GO" id="GO:0090307">
    <property type="term" value="P:mitotic spindle assembly"/>
    <property type="evidence" value="ECO:0007669"/>
    <property type="project" value="TreeGrafter"/>
</dbReference>
<evidence type="ECO:0000256" key="3">
    <source>
        <dbReference type="SAM" id="SignalP"/>
    </source>
</evidence>
<proteinExistence type="predicted"/>
<feature type="compositionally biased region" description="Low complexity" evidence="2">
    <location>
        <begin position="335"/>
        <end position="347"/>
    </location>
</feature>
<name>A0A9P5VR75_9FUNG</name>
<keyword evidence="5" id="KW-1185">Reference proteome</keyword>
<dbReference type="CDD" id="cd23519">
    <property type="entry name" value="Abraxas-like_domain"/>
    <property type="match status" value="1"/>
</dbReference>
<dbReference type="GO" id="GO:0008608">
    <property type="term" value="P:attachment of spindle microtubules to kinetochore"/>
    <property type="evidence" value="ECO:0007669"/>
    <property type="project" value="TreeGrafter"/>
</dbReference>
<feature type="region of interest" description="Disordered" evidence="2">
    <location>
        <begin position="315"/>
        <end position="347"/>
    </location>
</feature>
<comment type="caution">
    <text evidence="4">The sequence shown here is derived from an EMBL/GenBank/DDBJ whole genome shotgun (WGS) entry which is preliminary data.</text>
</comment>
<protein>
    <submittedName>
        <fullName evidence="4">Uncharacterized protein</fullName>
    </submittedName>
</protein>
<dbReference type="Pfam" id="PF21125">
    <property type="entry name" value="MPN_2A_DUB_like"/>
    <property type="match status" value="1"/>
</dbReference>
<dbReference type="PANTHER" id="PTHR31728:SF5">
    <property type="entry name" value="OS07G0540200 PROTEIN"/>
    <property type="match status" value="1"/>
</dbReference>
<sequence length="347" mass="38453">MTLPLLRAQINGILLSTLLFECANARVDFEGLILGTVVSKTRYVVDDASDTRTKTDYLTIVVQGVYKLEPHLPKFYDFSGNVIESVLENYNIPPNLSVLGYLKYRRTEAHQLSLRDKAVALSLKIYVERKQAMASPNPFDSQRSSAIGIDDMSTGSTPLPVSMALFTAKTNENMSTHDYDYTLWSVGDDESSFEAIPVDVSNMIESPQEDYQSFQSNLAVEAARYDASNRMMPTIRSVPTTLLIDGHEAMYKDSFEASKALAQSVLSSEQKVKEALEEIERLNMQVQLAQLQNRTMKTGGQPCGDKAVYHSPILSSQPAFTGSPTNRPTMERFGSSTSTTSTLPDLL</sequence>
<dbReference type="PRINTS" id="PR02051">
    <property type="entry name" value="PROTEINF175"/>
</dbReference>
<evidence type="ECO:0000313" key="4">
    <source>
        <dbReference type="EMBL" id="KAF9337969.1"/>
    </source>
</evidence>
<evidence type="ECO:0000313" key="5">
    <source>
        <dbReference type="Proteomes" id="UP000696485"/>
    </source>
</evidence>
<accession>A0A9P5VR75</accession>
<dbReference type="EMBL" id="JAAAUY010000012">
    <property type="protein sequence ID" value="KAF9337969.1"/>
    <property type="molecule type" value="Genomic_DNA"/>
</dbReference>
<feature type="chain" id="PRO_5040199930" evidence="3">
    <location>
        <begin position="26"/>
        <end position="347"/>
    </location>
</feature>
<evidence type="ECO:0000256" key="2">
    <source>
        <dbReference type="SAM" id="MobiDB-lite"/>
    </source>
</evidence>
<dbReference type="InterPro" id="IPR023238">
    <property type="entry name" value="FAM175"/>
</dbReference>
<dbReference type="AlphaFoldDB" id="A0A9P5VR75"/>